<comment type="caution">
    <text evidence="11">The sequence shown here is derived from an EMBL/GenBank/DDBJ whole genome shotgun (WGS) entry which is preliminary data.</text>
</comment>
<dbReference type="Proteomes" id="UP001187343">
    <property type="component" value="Unassembled WGS sequence"/>
</dbReference>
<dbReference type="PANTHER" id="PTHR10353">
    <property type="entry name" value="GLYCOSYL HYDROLASE"/>
    <property type="match status" value="1"/>
</dbReference>
<evidence type="ECO:0000256" key="3">
    <source>
        <dbReference type="ARBA" id="ARBA00022692"/>
    </source>
</evidence>
<keyword evidence="3 9" id="KW-0812">Transmembrane</keyword>
<evidence type="ECO:0000256" key="5">
    <source>
        <dbReference type="ARBA" id="ARBA00022989"/>
    </source>
</evidence>
<dbReference type="GO" id="GO:0005886">
    <property type="term" value="C:plasma membrane"/>
    <property type="evidence" value="ECO:0007669"/>
    <property type="project" value="UniProtKB-SubCell"/>
</dbReference>
<dbReference type="GO" id="GO:0004553">
    <property type="term" value="F:hydrolase activity, hydrolyzing O-glycosyl compounds"/>
    <property type="evidence" value="ECO:0007669"/>
    <property type="project" value="InterPro"/>
</dbReference>
<evidence type="ECO:0000256" key="9">
    <source>
        <dbReference type="SAM" id="Phobius"/>
    </source>
</evidence>
<keyword evidence="5 9" id="KW-1133">Transmembrane helix</keyword>
<gene>
    <name evidence="11" type="ORF">Q8A67_014007</name>
</gene>
<protein>
    <recommendedName>
        <fullName evidence="13">Beta-klotho</fullName>
    </recommendedName>
</protein>
<keyword evidence="12" id="KW-1185">Reference proteome</keyword>
<evidence type="ECO:0008006" key="13">
    <source>
        <dbReference type="Google" id="ProtNLM"/>
    </source>
</evidence>
<accession>A0AA88PR55</accession>
<keyword evidence="2" id="KW-1003">Cell membrane</keyword>
<organism evidence="11 12">
    <name type="scientific">Cirrhinus molitorella</name>
    <name type="common">mud carp</name>
    <dbReference type="NCBI Taxonomy" id="172907"/>
    <lineage>
        <taxon>Eukaryota</taxon>
        <taxon>Metazoa</taxon>
        <taxon>Chordata</taxon>
        <taxon>Craniata</taxon>
        <taxon>Vertebrata</taxon>
        <taxon>Euteleostomi</taxon>
        <taxon>Actinopterygii</taxon>
        <taxon>Neopterygii</taxon>
        <taxon>Teleostei</taxon>
        <taxon>Ostariophysi</taxon>
        <taxon>Cypriniformes</taxon>
        <taxon>Cyprinidae</taxon>
        <taxon>Labeoninae</taxon>
        <taxon>Labeonini</taxon>
        <taxon>Cirrhinus</taxon>
    </lineage>
</organism>
<evidence type="ECO:0000313" key="12">
    <source>
        <dbReference type="Proteomes" id="UP001187343"/>
    </source>
</evidence>
<dbReference type="GO" id="GO:0005975">
    <property type="term" value="P:carbohydrate metabolic process"/>
    <property type="evidence" value="ECO:0007669"/>
    <property type="project" value="InterPro"/>
</dbReference>
<name>A0AA88PR55_9TELE</name>
<evidence type="ECO:0000256" key="6">
    <source>
        <dbReference type="ARBA" id="ARBA00023136"/>
    </source>
</evidence>
<proteinExistence type="inferred from homology"/>
<feature type="transmembrane region" description="Helical" evidence="9">
    <location>
        <begin position="944"/>
        <end position="966"/>
    </location>
</feature>
<dbReference type="AlphaFoldDB" id="A0AA88PR55"/>
<sequence>MFRVSSVCVSLVPVLILWGAAEKVQGKAFKLWLQPQNETFLQSGTFPSGFLWGVGTAAFPTEGSWDADGKGESVWDRFTRHADPSSDSYVQWEEDLKSVRYLGVNFYAFSLSWTRLFPDGNPTANPNPAGVQHYRRLIGRLKELRVEPVVTLFHWDLPQVLQERFGGWLNRSMPDVFADYAAFCFRTFGAEVRYWITMHNPFLLAVQGYGTGAHAPGVTGDPADPFIAAHNLIRAHAKAWHVYDKHFRPHQRGKVSITLGSHWVEPLHGQATPTNTDLCQKAMEAVIGWFAEPIYGSGDYPESLKASNRGIIPEFSAQERLWLKGTADFFSLAFGPETLRVGRGLARFGQTVKLDLRSVLVWVQQMYGDPQVLVAESGWFSDASVGVEDTVAIYLMKRFILQVMQAVSVDGVRVFGYTAWSLLDGFEWNHGYSIRRGLFYIDFSKPQRHRLPKTSAHFYRRLVKDNGFPTENTPHIEGRFPCDFQFGVSESVLQVHLHPFSPQFTDPHLYRWNLSGNGALTPVTGVLLHTRPAQCTDFLYIQRHLFLLGVTGSSHYRFALDWTQLAPDGDPASANPETVRFYRCVLSELHRRGIRPVVTLYHPSYRSPSLGLPESLHANGGWRNVSTVEAFVKYAAFCFHQFGATVPTWITVNEPNRLTEAYAEDQQTVARHLLLAHAKTWRIYNDRFRQKQGGSVSLALHADWVEPANPFLDSHRSAQQQFMAFELGRFLDPLIGGGNEGRGSALIGFSDDERAELKGALDFVALNHFTTRLVSPWKNLKPTNPDHCCSLMTDVTWPVSHLGQAIVPWGLRRMLGWVKHRYGDSFSIVITASGVDDQAAHDDQLRQTYIRSYLQEALKARELDAVNLRGFYIWKLQDHHDLQFGLFSSAAHHSRPKASVNLYRDIITRHGFPSTSDPRPLTCRDTNDGTSCELCARIAENKPLLFFSVCVSISASMLCALVIISVMRKRRRKRRRTPINVGPQRLRVQQRFPMMRVAHGTGLLRH</sequence>
<evidence type="ECO:0000256" key="8">
    <source>
        <dbReference type="ARBA" id="ARBA00060858"/>
    </source>
</evidence>
<evidence type="ECO:0000313" key="11">
    <source>
        <dbReference type="EMBL" id="KAK2891364.1"/>
    </source>
</evidence>
<feature type="signal peptide" evidence="10">
    <location>
        <begin position="1"/>
        <end position="26"/>
    </location>
</feature>
<dbReference type="EMBL" id="JAUYZG010000013">
    <property type="protein sequence ID" value="KAK2891364.1"/>
    <property type="molecule type" value="Genomic_DNA"/>
</dbReference>
<keyword evidence="10" id="KW-0732">Signal</keyword>
<dbReference type="FunFam" id="3.20.20.80:FF:000042">
    <property type="entry name" value="Klotho"/>
    <property type="match status" value="1"/>
</dbReference>
<evidence type="ECO:0000256" key="10">
    <source>
        <dbReference type="SAM" id="SignalP"/>
    </source>
</evidence>
<keyword evidence="4" id="KW-0677">Repeat</keyword>
<comment type="similarity">
    <text evidence="8">Belongs to the glycosyl hydrolase 1 family. Klotho subfamily.</text>
</comment>
<dbReference type="Gene3D" id="3.20.20.80">
    <property type="entry name" value="Glycosidases"/>
    <property type="match status" value="3"/>
</dbReference>
<evidence type="ECO:0000256" key="1">
    <source>
        <dbReference type="ARBA" id="ARBA00004162"/>
    </source>
</evidence>
<dbReference type="FunFam" id="3.20.20.80:FF:000062">
    <property type="entry name" value="Klotho"/>
    <property type="match status" value="1"/>
</dbReference>
<dbReference type="InterPro" id="IPR017853">
    <property type="entry name" value="GH"/>
</dbReference>
<reference evidence="11" key="1">
    <citation type="submission" date="2023-08" db="EMBL/GenBank/DDBJ databases">
        <title>Chromosome-level Genome Assembly of mud carp (Cirrhinus molitorella).</title>
        <authorList>
            <person name="Liu H."/>
        </authorList>
    </citation>
    <scope>NUCLEOTIDE SEQUENCE</scope>
    <source>
        <strain evidence="11">Prfri</strain>
        <tissue evidence="11">Muscle</tissue>
    </source>
</reference>
<keyword evidence="7" id="KW-0325">Glycoprotein</keyword>
<comment type="subcellular location">
    <subcellularLocation>
        <location evidence="1">Cell membrane</location>
        <topology evidence="1">Single-pass membrane protein</topology>
    </subcellularLocation>
</comment>
<evidence type="ECO:0000256" key="4">
    <source>
        <dbReference type="ARBA" id="ARBA00022737"/>
    </source>
</evidence>
<evidence type="ECO:0000256" key="7">
    <source>
        <dbReference type="ARBA" id="ARBA00023180"/>
    </source>
</evidence>
<feature type="chain" id="PRO_5041676046" description="Beta-klotho" evidence="10">
    <location>
        <begin position="27"/>
        <end position="1006"/>
    </location>
</feature>
<evidence type="ECO:0000256" key="2">
    <source>
        <dbReference type="ARBA" id="ARBA00022475"/>
    </source>
</evidence>
<dbReference type="InterPro" id="IPR001360">
    <property type="entry name" value="Glyco_hydro_1"/>
</dbReference>
<dbReference type="Pfam" id="PF00232">
    <property type="entry name" value="Glyco_hydro_1"/>
    <property type="match status" value="3"/>
</dbReference>
<dbReference type="PRINTS" id="PR00131">
    <property type="entry name" value="GLHYDRLASE1"/>
</dbReference>
<dbReference type="SUPFAM" id="SSF51445">
    <property type="entry name" value="(Trans)glycosidases"/>
    <property type="match status" value="2"/>
</dbReference>
<dbReference type="PANTHER" id="PTHR10353:SF68">
    <property type="entry name" value="BETA-KLOTHO"/>
    <property type="match status" value="1"/>
</dbReference>
<keyword evidence="6 9" id="KW-0472">Membrane</keyword>